<evidence type="ECO:0000259" key="5">
    <source>
        <dbReference type="Pfam" id="PF17851"/>
    </source>
</evidence>
<sequence length="514" mass="57685">MKYQNPILHGMYPDPSIVLVDDTYYLVNSTFEYYPGIALSKSKDLVNWERMPGIAKSPKQADLRTSKSNEGIFAVCIRHYEGHFYVVTTNFAEFKTFIIRGTFNEDKSAIIWENDRVEVNVMGIDPDLYFEDGRTYLQFTGYIDDKGTKAIQQVEINLEDGKILRGPEVIAFGTGGRDVEGPHILKQKGYYYLLTAEGGTGQGHMVTMFRSKELWGPYENEVGVNPLFTNRDRAEQPLQNIGHSDLFQDVNGNWWLVCLGTRPANVGFSQITNIGRETLLYPVDWSGIWPKIYKGVPEKEVDLTDFPEHAKTIGVQASADFEDDFKDGLKNDWLTLRDSLKDKLQVKDGLLELYGQEKKLSELGTPSFVGLRQADHEEVLTVEVSEETDLKEGAAGIVSLINVDHYAGLILKKTEQGYDLYRLQQVADVVVNQKVGHLTSLPEKLELINSAATKTFTAYAKEQKVSFEMAAINLSNEALAALNTGDIEGLFAYGNAKLTVTKVKREVNADVESK</sequence>
<evidence type="ECO:0000256" key="2">
    <source>
        <dbReference type="ARBA" id="ARBA00022801"/>
    </source>
</evidence>
<feature type="domain" description="Beta-xylosidase C-terminal Concanavalin A-like" evidence="5">
    <location>
        <begin position="323"/>
        <end position="496"/>
    </location>
</feature>
<dbReference type="Pfam" id="PF04616">
    <property type="entry name" value="Glyco_hydro_43"/>
    <property type="match status" value="1"/>
</dbReference>
<dbReference type="Gene3D" id="2.60.120.200">
    <property type="match status" value="1"/>
</dbReference>
<keyword evidence="2 4" id="KW-0378">Hydrolase</keyword>
<evidence type="ECO:0000313" key="6">
    <source>
        <dbReference type="EMBL" id="SEM93121.1"/>
    </source>
</evidence>
<accession>A0ABY1ADM9</accession>
<evidence type="ECO:0000256" key="1">
    <source>
        <dbReference type="ARBA" id="ARBA00009865"/>
    </source>
</evidence>
<comment type="caution">
    <text evidence="6">The sequence shown here is derived from an EMBL/GenBank/DDBJ whole genome shotgun (WGS) entry which is preliminary data.</text>
</comment>
<keyword evidence="3 4" id="KW-0326">Glycosidase</keyword>
<dbReference type="Pfam" id="PF17851">
    <property type="entry name" value="GH43_C2"/>
    <property type="match status" value="1"/>
</dbReference>
<dbReference type="InterPro" id="IPR023296">
    <property type="entry name" value="Glyco_hydro_beta-prop_sf"/>
</dbReference>
<evidence type="ECO:0000256" key="3">
    <source>
        <dbReference type="ARBA" id="ARBA00023295"/>
    </source>
</evidence>
<organism evidence="6 7">
    <name type="scientific">Ligilactobacillus ruminis</name>
    <dbReference type="NCBI Taxonomy" id="1623"/>
    <lineage>
        <taxon>Bacteria</taxon>
        <taxon>Bacillati</taxon>
        <taxon>Bacillota</taxon>
        <taxon>Bacilli</taxon>
        <taxon>Lactobacillales</taxon>
        <taxon>Lactobacillaceae</taxon>
        <taxon>Ligilactobacillus</taxon>
    </lineage>
</organism>
<dbReference type="CDD" id="cd18617">
    <property type="entry name" value="GH43_XynB-like"/>
    <property type="match status" value="1"/>
</dbReference>
<evidence type="ECO:0000313" key="7">
    <source>
        <dbReference type="Proteomes" id="UP000182089"/>
    </source>
</evidence>
<dbReference type="Proteomes" id="UP000182089">
    <property type="component" value="Unassembled WGS sequence"/>
</dbReference>
<name>A0ABY1ADM9_9LACO</name>
<evidence type="ECO:0000256" key="4">
    <source>
        <dbReference type="RuleBase" id="RU361187"/>
    </source>
</evidence>
<dbReference type="InterPro" id="IPR013320">
    <property type="entry name" value="ConA-like_dom_sf"/>
</dbReference>
<proteinExistence type="inferred from homology"/>
<reference evidence="6 7" key="1">
    <citation type="submission" date="2016-10" db="EMBL/GenBank/DDBJ databases">
        <authorList>
            <person name="Varghese N."/>
            <person name="Submissions S."/>
        </authorList>
    </citation>
    <scope>NUCLEOTIDE SEQUENCE [LARGE SCALE GENOMIC DNA]</scope>
    <source>
        <strain evidence="6 7">WC1T17</strain>
    </source>
</reference>
<dbReference type="InterPro" id="IPR041542">
    <property type="entry name" value="GH43_C2"/>
</dbReference>
<dbReference type="PANTHER" id="PTHR42812:SF12">
    <property type="entry name" value="BETA-XYLOSIDASE-RELATED"/>
    <property type="match status" value="1"/>
</dbReference>
<dbReference type="InterPro" id="IPR051795">
    <property type="entry name" value="Glycosyl_Hydrlase_43"/>
</dbReference>
<dbReference type="SUPFAM" id="SSF75005">
    <property type="entry name" value="Arabinanase/levansucrase/invertase"/>
    <property type="match status" value="1"/>
</dbReference>
<dbReference type="SUPFAM" id="SSF49899">
    <property type="entry name" value="Concanavalin A-like lectins/glucanases"/>
    <property type="match status" value="1"/>
</dbReference>
<dbReference type="InterPro" id="IPR006710">
    <property type="entry name" value="Glyco_hydro_43"/>
</dbReference>
<gene>
    <name evidence="6" type="ORF">SAMN05216431_11430</name>
</gene>
<dbReference type="PANTHER" id="PTHR42812">
    <property type="entry name" value="BETA-XYLOSIDASE"/>
    <property type="match status" value="1"/>
</dbReference>
<dbReference type="EMBL" id="FOCC01000014">
    <property type="protein sequence ID" value="SEM93121.1"/>
    <property type="molecule type" value="Genomic_DNA"/>
</dbReference>
<protein>
    <submittedName>
        <fullName evidence="6">Alpha-N-arabinofuranosidase</fullName>
    </submittedName>
</protein>
<comment type="similarity">
    <text evidence="1 4">Belongs to the glycosyl hydrolase 43 family.</text>
</comment>
<dbReference type="Gene3D" id="2.115.10.20">
    <property type="entry name" value="Glycosyl hydrolase domain, family 43"/>
    <property type="match status" value="1"/>
</dbReference>